<dbReference type="AlphaFoldDB" id="A0A1Z5KCH3"/>
<keyword evidence="3" id="KW-1185">Reference proteome</keyword>
<dbReference type="SUPFAM" id="SSF52821">
    <property type="entry name" value="Rhodanese/Cell cycle control phosphatase"/>
    <property type="match status" value="1"/>
</dbReference>
<dbReference type="OrthoDB" id="46869at2759"/>
<dbReference type="InterPro" id="IPR036873">
    <property type="entry name" value="Rhodanese-like_dom_sf"/>
</dbReference>
<reference evidence="2 3" key="1">
    <citation type="journal article" date="2015" name="Plant Cell">
        <title>Oil accumulation by the oleaginous diatom Fistulifera solaris as revealed by the genome and transcriptome.</title>
        <authorList>
            <person name="Tanaka T."/>
            <person name="Maeda Y."/>
            <person name="Veluchamy A."/>
            <person name="Tanaka M."/>
            <person name="Abida H."/>
            <person name="Marechal E."/>
            <person name="Bowler C."/>
            <person name="Muto M."/>
            <person name="Sunaga Y."/>
            <person name="Tanaka M."/>
            <person name="Yoshino T."/>
            <person name="Taniguchi T."/>
            <person name="Fukuda Y."/>
            <person name="Nemoto M."/>
            <person name="Matsumoto M."/>
            <person name="Wong P.S."/>
            <person name="Aburatani S."/>
            <person name="Fujibuchi W."/>
        </authorList>
    </citation>
    <scope>NUCLEOTIDE SEQUENCE [LARGE SCALE GENOMIC DNA]</scope>
    <source>
        <strain evidence="2 3">JPCC DA0580</strain>
    </source>
</reference>
<evidence type="ECO:0000259" key="1">
    <source>
        <dbReference type="PROSITE" id="PS50206"/>
    </source>
</evidence>
<protein>
    <recommendedName>
        <fullName evidence="1">Rhodanese domain-containing protein</fullName>
    </recommendedName>
</protein>
<dbReference type="SMART" id="SM00450">
    <property type="entry name" value="RHOD"/>
    <property type="match status" value="1"/>
</dbReference>
<dbReference type="EMBL" id="BDSP01000205">
    <property type="protein sequence ID" value="GAX23963.1"/>
    <property type="molecule type" value="Genomic_DNA"/>
</dbReference>
<dbReference type="PROSITE" id="PS50206">
    <property type="entry name" value="RHODANESE_3"/>
    <property type="match status" value="1"/>
</dbReference>
<sequence length="127" mass="14453">MMTTRTIQEDAILATPEEIRTLLAKDNTVILDVRGPEEILETGYLKTKRPSEKRPHRWIQLACTRTEASLLELTMDSLFDTKDQPILIHCKSGKRASLAKRVLEKAGYTNVWNAGGWNDVEPFVVKE</sequence>
<feature type="domain" description="Rhodanese" evidence="1">
    <location>
        <begin position="24"/>
        <end position="122"/>
    </location>
</feature>
<dbReference type="Pfam" id="PF00581">
    <property type="entry name" value="Rhodanese"/>
    <property type="match status" value="1"/>
</dbReference>
<dbReference type="Gene3D" id="3.40.250.10">
    <property type="entry name" value="Rhodanese-like domain"/>
    <property type="match status" value="1"/>
</dbReference>
<organism evidence="2 3">
    <name type="scientific">Fistulifera solaris</name>
    <name type="common">Oleaginous diatom</name>
    <dbReference type="NCBI Taxonomy" id="1519565"/>
    <lineage>
        <taxon>Eukaryota</taxon>
        <taxon>Sar</taxon>
        <taxon>Stramenopiles</taxon>
        <taxon>Ochrophyta</taxon>
        <taxon>Bacillariophyta</taxon>
        <taxon>Bacillariophyceae</taxon>
        <taxon>Bacillariophycidae</taxon>
        <taxon>Naviculales</taxon>
        <taxon>Naviculaceae</taxon>
        <taxon>Fistulifera</taxon>
    </lineage>
</organism>
<gene>
    <name evidence="2" type="ORF">FisN_26Lh020</name>
</gene>
<dbReference type="Proteomes" id="UP000198406">
    <property type="component" value="Unassembled WGS sequence"/>
</dbReference>
<dbReference type="CDD" id="cd00158">
    <property type="entry name" value="RHOD"/>
    <property type="match status" value="1"/>
</dbReference>
<proteinExistence type="predicted"/>
<comment type="caution">
    <text evidence="2">The sequence shown here is derived from an EMBL/GenBank/DDBJ whole genome shotgun (WGS) entry which is preliminary data.</text>
</comment>
<name>A0A1Z5KCH3_FISSO</name>
<dbReference type="InParanoid" id="A0A1Z5KCH3"/>
<evidence type="ECO:0000313" key="2">
    <source>
        <dbReference type="EMBL" id="GAX23963.1"/>
    </source>
</evidence>
<dbReference type="InterPro" id="IPR001763">
    <property type="entry name" value="Rhodanese-like_dom"/>
</dbReference>
<evidence type="ECO:0000313" key="3">
    <source>
        <dbReference type="Proteomes" id="UP000198406"/>
    </source>
</evidence>
<accession>A0A1Z5KCH3</accession>